<comment type="similarity">
    <text evidence="2 4">Belongs to the Mediator complex subunit 20 family.</text>
</comment>
<dbReference type="Proteomes" id="UP000232323">
    <property type="component" value="Unassembled WGS sequence"/>
</dbReference>
<reference evidence="5 6" key="1">
    <citation type="submission" date="2017-08" db="EMBL/GenBank/DDBJ databases">
        <title>Acidophilic green algal genome provides insights into adaptation to an acidic environment.</title>
        <authorList>
            <person name="Hirooka S."/>
            <person name="Hirose Y."/>
            <person name="Kanesaki Y."/>
            <person name="Higuchi S."/>
            <person name="Fujiwara T."/>
            <person name="Onuma R."/>
            <person name="Era A."/>
            <person name="Ohbayashi R."/>
            <person name="Uzuka A."/>
            <person name="Nozaki H."/>
            <person name="Yoshikawa H."/>
            <person name="Miyagishima S.Y."/>
        </authorList>
    </citation>
    <scope>NUCLEOTIDE SEQUENCE [LARGE SCALE GENOMIC DNA]</scope>
    <source>
        <strain evidence="5 6">NIES-2499</strain>
    </source>
</reference>
<keyword evidence="6" id="KW-1185">Reference proteome</keyword>
<organism evidence="5 6">
    <name type="scientific">Chlamydomonas eustigma</name>
    <dbReference type="NCBI Taxonomy" id="1157962"/>
    <lineage>
        <taxon>Eukaryota</taxon>
        <taxon>Viridiplantae</taxon>
        <taxon>Chlorophyta</taxon>
        <taxon>core chlorophytes</taxon>
        <taxon>Chlorophyceae</taxon>
        <taxon>CS clade</taxon>
        <taxon>Chlamydomonadales</taxon>
        <taxon>Chlamydomonadaceae</taxon>
        <taxon>Chlamydomonas</taxon>
    </lineage>
</organism>
<dbReference type="OrthoDB" id="1854899at2759"/>
<dbReference type="GO" id="GO:0003713">
    <property type="term" value="F:transcription coactivator activity"/>
    <property type="evidence" value="ECO:0007669"/>
    <property type="project" value="TreeGrafter"/>
</dbReference>
<evidence type="ECO:0000313" key="5">
    <source>
        <dbReference type="EMBL" id="GAX84018.1"/>
    </source>
</evidence>
<dbReference type="AlphaFoldDB" id="A0A250XLR2"/>
<evidence type="ECO:0000256" key="1">
    <source>
        <dbReference type="ARBA" id="ARBA00004123"/>
    </source>
</evidence>
<comment type="subunit">
    <text evidence="4">Component of the Mediator complex.</text>
</comment>
<dbReference type="GO" id="GO:0006357">
    <property type="term" value="P:regulation of transcription by RNA polymerase II"/>
    <property type="evidence" value="ECO:0007669"/>
    <property type="project" value="InterPro"/>
</dbReference>
<dbReference type="EMBL" id="BEGY01000113">
    <property type="protein sequence ID" value="GAX84018.1"/>
    <property type="molecule type" value="Genomic_DNA"/>
</dbReference>
<sequence>MGVKWMLRWRPAPGISVGIADEELLIQTFESFNVRKAQDPVLKAQCQFFKQVPQTTPHGSEVEGKTMMKDMWVVNFNEAPETSYLLNRRSHKVMECENAVMSIVEKKMDYKNRNTVRFEGKCFSKGDFQVRLASLTQTITGVSGQQVNLGYVVEVEYSPLLNMEVARPIMEEFIAMLTHHIPRRAVQVPSGKSALPDTTLVGSLEPVHPHYEKYYGLPNTYSWQHAAVLYAEIAVASLNAT</sequence>
<keyword evidence="4" id="KW-0010">Activator</keyword>
<keyword evidence="4" id="KW-0804">Transcription</keyword>
<gene>
    <name evidence="4" type="primary">MED20</name>
    <name evidence="5" type="ORF">CEUSTIGMA_g11443.t1</name>
</gene>
<comment type="caution">
    <text evidence="5">The sequence shown here is derived from an EMBL/GenBank/DDBJ whole genome shotgun (WGS) entry which is preliminary data.</text>
</comment>
<proteinExistence type="inferred from homology"/>
<evidence type="ECO:0000256" key="2">
    <source>
        <dbReference type="ARBA" id="ARBA00010743"/>
    </source>
</evidence>
<dbReference type="PANTHER" id="PTHR12465">
    <property type="entry name" value="UBIQUITIN SPECIFIC PROTEASE HOMOLOG 49"/>
    <property type="match status" value="1"/>
</dbReference>
<dbReference type="STRING" id="1157962.A0A250XLR2"/>
<keyword evidence="4" id="KW-0805">Transcription regulation</keyword>
<dbReference type="InterPro" id="IPR013921">
    <property type="entry name" value="Mediator_Med20"/>
</dbReference>
<name>A0A250XLR2_9CHLO</name>
<dbReference type="PANTHER" id="PTHR12465:SF0">
    <property type="entry name" value="MEDIATOR OF RNA POLYMERASE II TRANSCRIPTION SUBUNIT 20"/>
    <property type="match status" value="1"/>
</dbReference>
<comment type="function">
    <text evidence="4">Component of the Mediator complex, a coactivator involved in the regulated transcription of nearly all RNA polymerase II-dependent genes. Mediator functions as a bridge to convey information from gene-specific regulatory proteins to the basal RNA polymerase II transcription machinery. Mediator is recruited to promoters by direct interactions with regulatory proteins and serves as a scaffold for the assembly of a functional preinitiation complex with RNA polymerase II and the general transcription factors.</text>
</comment>
<dbReference type="GO" id="GO:0016592">
    <property type="term" value="C:mediator complex"/>
    <property type="evidence" value="ECO:0007669"/>
    <property type="project" value="InterPro"/>
</dbReference>
<comment type="subcellular location">
    <subcellularLocation>
        <location evidence="1 4">Nucleus</location>
    </subcellularLocation>
</comment>
<dbReference type="Pfam" id="PF08612">
    <property type="entry name" value="Med20"/>
    <property type="match status" value="1"/>
</dbReference>
<evidence type="ECO:0000256" key="3">
    <source>
        <dbReference type="ARBA" id="ARBA00023242"/>
    </source>
</evidence>
<keyword evidence="3 4" id="KW-0539">Nucleus</keyword>
<protein>
    <recommendedName>
        <fullName evidence="4">Mediator of RNA polymerase II transcription subunit 20</fullName>
    </recommendedName>
    <alternativeName>
        <fullName evidence="4">Mediator complex subunit 20</fullName>
    </alternativeName>
</protein>
<evidence type="ECO:0000313" key="6">
    <source>
        <dbReference type="Proteomes" id="UP000232323"/>
    </source>
</evidence>
<evidence type="ECO:0000256" key="4">
    <source>
        <dbReference type="RuleBase" id="RU364152"/>
    </source>
</evidence>
<accession>A0A250XLR2</accession>